<evidence type="ECO:0000313" key="2">
    <source>
        <dbReference type="EMBL" id="RID99713.1"/>
    </source>
</evidence>
<gene>
    <name evidence="2" type="ORF">D3F03_04785</name>
</gene>
<accession>A0A398CLB4</accession>
<dbReference type="RefSeq" id="WP_119108158.1">
    <property type="nucleotide sequence ID" value="NZ_QXJC01000001.1"/>
</dbReference>
<proteinExistence type="predicted"/>
<organism evidence="2 3">
    <name type="scientific">Simplicispira hankyongi</name>
    <dbReference type="NCBI Taxonomy" id="2315688"/>
    <lineage>
        <taxon>Bacteria</taxon>
        <taxon>Pseudomonadati</taxon>
        <taxon>Pseudomonadota</taxon>
        <taxon>Betaproteobacteria</taxon>
        <taxon>Burkholderiales</taxon>
        <taxon>Comamonadaceae</taxon>
        <taxon>Simplicispira</taxon>
    </lineage>
</organism>
<dbReference type="AlphaFoldDB" id="A0A398CLB4"/>
<evidence type="ECO:0000313" key="3">
    <source>
        <dbReference type="Proteomes" id="UP000266302"/>
    </source>
</evidence>
<dbReference type="Pfam" id="PF10592">
    <property type="entry name" value="AIPR"/>
    <property type="match status" value="1"/>
</dbReference>
<keyword evidence="3" id="KW-1185">Reference proteome</keyword>
<sequence length="562" mass="63098">MSIIHLNQIKRRIETEIAPHVDMSDQKPGSKTFNDMLLSRGLAAYSIYHLAGCEPKDAATSIVDGGDDNGIDAVYLDESESKLYLVQSKWIHDGRGEPDNSSVKKFIAGIHDLLSLNFDRFNKKIIDRQDEISNALSNAGLQILAILVHTGNSELSKHSERDFKDLLSEVNDASEILSWMPLNQGLLHKSLTEDLNSPISADIAIRYWGKVEEPRYAIYGQVSAIDLAKIWHEHKDRVVAKNLRGALGDTDVNTEIRESLEKRPELFWYFNNGVTATASAVEKLAIGGGKHDLGYFHCEGMHIVNGAQTVSTIGKYLEKNPTADLSDCFVQFRVVSLQDGGEEFGDEVTKTNNRQNKIESRDFVSQDPEQKRIRNELLIDDIHYQIMRSDDLPRGENVFDLQDSTTALACASGEIALVVTLKSQIGKLWEDITKRPYKALFNPSVSGLYVWRCIQTQRLIDAAIDKERPRYKKPREAKILTYGNRLIASIVFGKLPVGKFSDPAFDFSKNISTEKIAELANFAIPLTVTHLARFFGNAMIPTFFKNQTKCRGVYDAVSRQLD</sequence>
<feature type="domain" description="Abortive phage infection protein C-terminal" evidence="1">
    <location>
        <begin position="241"/>
        <end position="378"/>
    </location>
</feature>
<reference evidence="2 3" key="1">
    <citation type="submission" date="2018-09" db="EMBL/GenBank/DDBJ databases">
        <title>Draft genome of Simplicispira sp. NY-02.</title>
        <authorList>
            <person name="Im W.T."/>
        </authorList>
    </citation>
    <scope>NUCLEOTIDE SEQUENCE [LARGE SCALE GENOMIC DNA]</scope>
    <source>
        <strain evidence="2 3">NY-02</strain>
    </source>
</reference>
<dbReference type="OrthoDB" id="9806213at2"/>
<dbReference type="Proteomes" id="UP000266302">
    <property type="component" value="Unassembled WGS sequence"/>
</dbReference>
<evidence type="ECO:0000259" key="1">
    <source>
        <dbReference type="Pfam" id="PF10592"/>
    </source>
</evidence>
<name>A0A398CLB4_9BURK</name>
<protein>
    <recommendedName>
        <fullName evidence="1">Abortive phage infection protein C-terminal domain-containing protein</fullName>
    </recommendedName>
</protein>
<dbReference type="InterPro" id="IPR018891">
    <property type="entry name" value="AIPR_C"/>
</dbReference>
<dbReference type="EMBL" id="QXJC01000001">
    <property type="protein sequence ID" value="RID99713.1"/>
    <property type="molecule type" value="Genomic_DNA"/>
</dbReference>
<comment type="caution">
    <text evidence="2">The sequence shown here is derived from an EMBL/GenBank/DDBJ whole genome shotgun (WGS) entry which is preliminary data.</text>
</comment>